<evidence type="ECO:0000313" key="4">
    <source>
        <dbReference type="Proteomes" id="UP000179807"/>
    </source>
</evidence>
<dbReference type="GeneID" id="94841885"/>
<keyword evidence="2" id="KW-0812">Transmembrane</keyword>
<accession>A0A1J4JZL7</accession>
<dbReference type="OrthoDB" id="2563669at2759"/>
<evidence type="ECO:0000256" key="2">
    <source>
        <dbReference type="SAM" id="Phobius"/>
    </source>
</evidence>
<evidence type="ECO:0000313" key="3">
    <source>
        <dbReference type="EMBL" id="OHT02701.1"/>
    </source>
</evidence>
<proteinExistence type="predicted"/>
<dbReference type="EMBL" id="MLAK01000857">
    <property type="protein sequence ID" value="OHT02701.1"/>
    <property type="molecule type" value="Genomic_DNA"/>
</dbReference>
<dbReference type="Gene3D" id="2.60.120.260">
    <property type="entry name" value="Galactose-binding domain-like"/>
    <property type="match status" value="8"/>
</dbReference>
<feature type="compositionally biased region" description="Polar residues" evidence="1">
    <location>
        <begin position="1212"/>
        <end position="1230"/>
    </location>
</feature>
<feature type="compositionally biased region" description="Polar residues" evidence="1">
    <location>
        <begin position="944"/>
        <end position="956"/>
    </location>
</feature>
<dbReference type="VEuPathDB" id="TrichDB:TRFO_30160"/>
<evidence type="ECO:0000256" key="1">
    <source>
        <dbReference type="SAM" id="MobiDB-lite"/>
    </source>
</evidence>
<keyword evidence="2" id="KW-1133">Transmembrane helix</keyword>
<name>A0A1J4JZL7_9EUKA</name>
<comment type="caution">
    <text evidence="3">The sequence shown here is derived from an EMBL/GenBank/DDBJ whole genome shotgun (WGS) entry which is preliminary data.</text>
</comment>
<feature type="transmembrane region" description="Helical" evidence="2">
    <location>
        <begin position="1158"/>
        <end position="1181"/>
    </location>
</feature>
<feature type="region of interest" description="Disordered" evidence="1">
    <location>
        <begin position="942"/>
        <end position="1004"/>
    </location>
</feature>
<protein>
    <submittedName>
        <fullName evidence="3">Uncharacterized protein</fullName>
    </submittedName>
</protein>
<reference evidence="3" key="1">
    <citation type="submission" date="2016-10" db="EMBL/GenBank/DDBJ databases">
        <authorList>
            <person name="Benchimol M."/>
            <person name="Almeida L.G."/>
            <person name="Vasconcelos A.T."/>
            <person name="Perreira-Neves A."/>
            <person name="Rosa I.A."/>
            <person name="Tasca T."/>
            <person name="Bogo M.R."/>
            <person name="de Souza W."/>
        </authorList>
    </citation>
    <scope>NUCLEOTIDE SEQUENCE [LARGE SCALE GENOMIC DNA]</scope>
    <source>
        <strain evidence="3">K</strain>
    </source>
</reference>
<keyword evidence="4" id="KW-1185">Reference proteome</keyword>
<organism evidence="3 4">
    <name type="scientific">Tritrichomonas foetus</name>
    <dbReference type="NCBI Taxonomy" id="1144522"/>
    <lineage>
        <taxon>Eukaryota</taxon>
        <taxon>Metamonada</taxon>
        <taxon>Parabasalia</taxon>
        <taxon>Tritrichomonadida</taxon>
        <taxon>Tritrichomonadidae</taxon>
        <taxon>Tritrichomonas</taxon>
    </lineage>
</organism>
<keyword evidence="2" id="KW-0472">Membrane</keyword>
<sequence length="1246" mass="141441">MYSTATTESTNLENKLHTVSISFLKNNIGTEGIEINRFYYQNPQEIPTDENPPSVKIPEYANRIHSSKFTLHGSWAESGNTGGQYTKKPGDWAEYSFVGTQFWIKGKIGNDHGKMQIILDGKRKYIVDNYNEEINQDFLMFSSLKLENTNHTIKIINVNKVTEITYLYYLDSPEGENIRFVKIDEFQEDYGTEWKTNTESTGKYTSQIDSQISCTYGGTQFWIYGKKGPKHGIIHVILDGDEKNKLEINCSSQTEQYYALLYKPLENITYKKHNVSILYPNIPENNGKSIEINKFFYYRPDEPMPDELPPLTEIHQFAYKVTIDRLSYNGVWRGDDEKYTTEVGASAEYSFKGTRFWIRGKIAPNHGRMRIEVDEDKYYIVNTKQNITNYDYLLFSSYELTDSEHSIKIICLDEPIEIKYIFFVSSSPKGDNIKYANAIGFKYEDSAQWSNSNNVFEGLWTTTKNSKALFTFYGTEFWLYGKIAPNHGIIQLNIDNEHSPTVNCHSEKEDSNILLYHSSGLNPSFDYHTIEISYIDNSVGNEGIQINRLYYQQPNNTNIELPGEIVSSPIHANAISAHKFTMDTYWGNGNSGGKYSENNGASMTFKFTGYQFWIQGKVAPHHGKMQLIVDNSVSYIIDTQNEQSEDQHLMFSSSKIENKEHTVTIINVDAVVEITYLLYLNTPEIKNLQYVNVQDFQLENGNWKDLDESQGKFTSEKGSKITYSFQGSSFWLYGRKAPSYGIISIVVDDNEEDSKTINCYSETTDYYALLMNPYHLLYGNHTISISYPDIEENNDKTGVEINRLYHYKPEGPTPEDQVPPTVVIPENAISIHSSTFERDADWDISGNTGGIYSGQLGATAIAKFTGCQFWIKGKVAPHHGNMQIIIDDEITYIVNTRLETNNDYLMFSSNILQNKEHTIKFIQIDYVIEIVTLHFISIPEPDISTDSTEEVSTMIQPTEDKPTPEKPTPIEPTEDKSKPEEPTPEKPTTIPPTPEKPINPSDVIPSNATLIEFDQMKNKDWSIKDGKASTGIAGSFLEFGFNGSQLFIVGYKNKGTGILKVIIDGKYENIDTNSVNQVDTTLLYPTTLNKVNLLNIEITEGAHRVKLEHSGPNGNLIQLHSVYILGEESGFNISSVTDSTNDNSETNGENDSKLQPGAIVGIVIAALIVVLVAVIFAYFFIHIKRRNVSHAQTSAEMTVETDNFYSGDLTDKYQSNSQSQENRFYNSSDSNHSVEDILNYNFEEGE</sequence>
<dbReference type="RefSeq" id="XP_068355837.1">
    <property type="nucleotide sequence ID" value="XM_068507181.1"/>
</dbReference>
<gene>
    <name evidence="3" type="ORF">TRFO_30160</name>
</gene>
<feature type="region of interest" description="Disordered" evidence="1">
    <location>
        <begin position="1210"/>
        <end position="1230"/>
    </location>
</feature>
<dbReference type="Proteomes" id="UP000179807">
    <property type="component" value="Unassembled WGS sequence"/>
</dbReference>
<feature type="compositionally biased region" description="Basic and acidic residues" evidence="1">
    <location>
        <begin position="973"/>
        <end position="984"/>
    </location>
</feature>
<dbReference type="AlphaFoldDB" id="A0A1J4JZL7"/>